<sequence length="39" mass="4328">NGKYICPKCQSENFDTNFNTGCAADNDCSIKIKKNNKLS</sequence>
<feature type="non-terminal residue" evidence="1">
    <location>
        <position position="1"/>
    </location>
</feature>
<name>X1PXS5_9ZZZZ</name>
<dbReference type="EMBL" id="BARW01001524">
    <property type="protein sequence ID" value="GAI60723.1"/>
    <property type="molecule type" value="Genomic_DNA"/>
</dbReference>
<protein>
    <submittedName>
        <fullName evidence="1">Uncharacterized protein</fullName>
    </submittedName>
</protein>
<evidence type="ECO:0000313" key="1">
    <source>
        <dbReference type="EMBL" id="GAI60723.1"/>
    </source>
</evidence>
<comment type="caution">
    <text evidence="1">The sequence shown here is derived from an EMBL/GenBank/DDBJ whole genome shotgun (WGS) entry which is preliminary data.</text>
</comment>
<gene>
    <name evidence="1" type="ORF">S12H4_04803</name>
</gene>
<organism evidence="1">
    <name type="scientific">marine sediment metagenome</name>
    <dbReference type="NCBI Taxonomy" id="412755"/>
    <lineage>
        <taxon>unclassified sequences</taxon>
        <taxon>metagenomes</taxon>
        <taxon>ecological metagenomes</taxon>
    </lineage>
</organism>
<proteinExistence type="predicted"/>
<reference evidence="1" key="1">
    <citation type="journal article" date="2014" name="Front. Microbiol.">
        <title>High frequency of phylogenetically diverse reductive dehalogenase-homologous genes in deep subseafloor sedimentary metagenomes.</title>
        <authorList>
            <person name="Kawai M."/>
            <person name="Futagami T."/>
            <person name="Toyoda A."/>
            <person name="Takaki Y."/>
            <person name="Nishi S."/>
            <person name="Hori S."/>
            <person name="Arai W."/>
            <person name="Tsubouchi T."/>
            <person name="Morono Y."/>
            <person name="Uchiyama I."/>
            <person name="Ito T."/>
            <person name="Fujiyama A."/>
            <person name="Inagaki F."/>
            <person name="Takami H."/>
        </authorList>
    </citation>
    <scope>NUCLEOTIDE SEQUENCE</scope>
    <source>
        <strain evidence="1">Expedition CK06-06</strain>
    </source>
</reference>
<accession>X1PXS5</accession>
<dbReference type="AlphaFoldDB" id="X1PXS5"/>